<dbReference type="Gene3D" id="1.10.510.10">
    <property type="entry name" value="Transferase(Phosphotransferase) domain 1"/>
    <property type="match status" value="1"/>
</dbReference>
<reference evidence="30" key="1">
    <citation type="journal article" date="2012" name="Nature">
        <title>A physical, genetic and functional sequence assembly of the barley genome.</title>
        <authorList>
            <consortium name="The International Barley Genome Sequencing Consortium"/>
            <person name="Mayer K.F."/>
            <person name="Waugh R."/>
            <person name="Brown J.W."/>
            <person name="Schulman A."/>
            <person name="Langridge P."/>
            <person name="Platzer M."/>
            <person name="Fincher G.B."/>
            <person name="Muehlbauer G.J."/>
            <person name="Sato K."/>
            <person name="Close T.J."/>
            <person name="Wise R.P."/>
            <person name="Stein N."/>
        </authorList>
    </citation>
    <scope>NUCLEOTIDE SEQUENCE [LARGE SCALE GENOMIC DNA]</scope>
    <source>
        <strain evidence="30">cv. Morex</strain>
    </source>
</reference>
<dbReference type="EC" id="2.7.11.1" evidence="4"/>
<evidence type="ECO:0000256" key="11">
    <source>
        <dbReference type="ARBA" id="ARBA00022729"/>
    </source>
</evidence>
<keyword evidence="10 26" id="KW-0812">Transmembrane</keyword>
<dbReference type="SUPFAM" id="SSF52047">
    <property type="entry name" value="RNI-like"/>
    <property type="match status" value="1"/>
</dbReference>
<dbReference type="PROSITE" id="PS50011">
    <property type="entry name" value="PROTEIN_KINASE_DOM"/>
    <property type="match status" value="1"/>
</dbReference>
<dbReference type="SUPFAM" id="SSF56112">
    <property type="entry name" value="Protein kinase-like (PK-like)"/>
    <property type="match status" value="1"/>
</dbReference>
<evidence type="ECO:0000256" key="18">
    <source>
        <dbReference type="ARBA" id="ARBA00023170"/>
    </source>
</evidence>
<dbReference type="InterPro" id="IPR000719">
    <property type="entry name" value="Prot_kinase_dom"/>
</dbReference>
<evidence type="ECO:0000256" key="3">
    <source>
        <dbReference type="ARBA" id="ARBA00008684"/>
    </source>
</evidence>
<dbReference type="PANTHER" id="PTHR45974">
    <property type="entry name" value="RECEPTOR-LIKE PROTEIN 55"/>
    <property type="match status" value="1"/>
</dbReference>
<comment type="function">
    <text evidence="23">The processed protein kinase Xa21 chain released by protein cleavage after X.oryzae pv. oryzae protein Ax21 detection translocates into the nucleus where it can bind and regulate WRKY62, a transcription factor. Confers resistance to the bacterial pathogen X.oryzae pv. oryzae (Xoo).</text>
</comment>
<evidence type="ECO:0000256" key="4">
    <source>
        <dbReference type="ARBA" id="ARBA00012513"/>
    </source>
</evidence>
<accession>A0A8I6WHW8</accession>
<evidence type="ECO:0000259" key="28">
    <source>
        <dbReference type="PROSITE" id="PS50011"/>
    </source>
</evidence>
<evidence type="ECO:0000313" key="30">
    <source>
        <dbReference type="Proteomes" id="UP000011116"/>
    </source>
</evidence>
<dbReference type="Pfam" id="PF00560">
    <property type="entry name" value="LRR_1"/>
    <property type="match status" value="4"/>
</dbReference>
<sequence length="1072" mass="117511">MPGNCSKMFPALNLLLLPHLLLLAMTSYSHALPFSNETDLDALLVFKAGLNRQSDALASWNTTTDLCKWRGIMCSLKHKRRVLALNLSSAGLFGYIAPSLGNLTYLRSLDLSYNLLHGEIPPTIGQLIQMSYLDLSNNSLQGEMPWAIGQLPRLTYLYLSNNSLQGEITRGLQNCTRLISVKLDLNNLNREIPDWLGDLSRIETISIGKNSFTGIIPPSLGNLSSLRRLYLNENQLSGPIPESLGRLGKLEALALQVNHLSGNIPTTLFNISSLILVGLQMNQLHGTLPSNLGNGLRHIRYLILALNQFTGRIPASIANATTIQSMDLSGNNITGIVPPEIGRLCPKYLMLNGNQLEATTVQDWGFITSLTNCTSLRWVTLQNNKFRGRFPRSIANLSGQLEALDIRNNGISGKIQIGIGSFPKLFKLGLSGNQLTGPIPDSIGRLNMLQFLTLENNQLSGMMPPSLGNLTQLQHLSVDNNMLEGPLPMSIGNLQRLVSATFSNNALSGPLPGEIFSLSSLSYVLDLSRNHFSSSLPSQVGGLTELTYLYIHENNLSELLPDALSNCQSLMELRLDDNYFNGMIPVSVSRMRGLALLNLTKNRLTGGIPQELGLMSGLKELYLGQNSLSAQIPETLESMISLRRLDISFNLLDGQVPAHGVFTNLTGFTFYGNGKLCGGIQELHLPSCPSKTIGGVQRIPRVIRNAVIPSTIIIFVCFIMGLAFFSLKNKLRMPSVRATLVAPSLMGDMHPRVSYSNLFQATNGFTTDNLVGTGRYGCVYKGRLMLKRSVSTVAVKVFDLEQAGSTKSFEAECKALGKIRHRNLIGVITCCSCSDFNQKDFKAIVLDFMPYGGLDRWLHPDIYSSNPVKILTLMQRLSIASDVAAALDYLHNNCQPTIVHCDLKPSNILLGEDMVAHVGDFGLAKILIDPEGEQLIHSKSSVVGTIGYVAAEYGEGGQISLSGDVYSFGIVLLEMFTGKTPTHGMFTDGLTLLEYAKMAYPAQLMEIIDPLLLSVEKTRQDINSYMYSITRLALACCRKRPTDRLSMRDVMSEMNKIRACCAVEITTKCSST</sequence>
<evidence type="ECO:0000256" key="8">
    <source>
        <dbReference type="ARBA" id="ARBA00022614"/>
    </source>
</evidence>
<dbReference type="PANTHER" id="PTHR45974:SF272">
    <property type="entry name" value="LEUCINE RICH REPEAT FAMILY PROTEIN, EXPRESSED"/>
    <property type="match status" value="1"/>
</dbReference>
<evidence type="ECO:0000256" key="13">
    <source>
        <dbReference type="ARBA" id="ARBA00022741"/>
    </source>
</evidence>
<feature type="signal peptide" evidence="27">
    <location>
        <begin position="1"/>
        <end position="31"/>
    </location>
</feature>
<comment type="catalytic activity">
    <reaction evidence="20">
        <text>L-threonyl-[protein] + ATP = O-phospho-L-threonyl-[protein] + ADP + H(+)</text>
        <dbReference type="Rhea" id="RHEA:46608"/>
        <dbReference type="Rhea" id="RHEA-COMP:11060"/>
        <dbReference type="Rhea" id="RHEA-COMP:11605"/>
        <dbReference type="ChEBI" id="CHEBI:15378"/>
        <dbReference type="ChEBI" id="CHEBI:30013"/>
        <dbReference type="ChEBI" id="CHEBI:30616"/>
        <dbReference type="ChEBI" id="CHEBI:61977"/>
        <dbReference type="ChEBI" id="CHEBI:456216"/>
        <dbReference type="EC" id="2.7.11.1"/>
    </reaction>
</comment>
<dbReference type="SMR" id="A0A8I6WHW8"/>
<dbReference type="SUPFAM" id="SSF52058">
    <property type="entry name" value="L domain-like"/>
    <property type="match status" value="1"/>
</dbReference>
<evidence type="ECO:0000256" key="20">
    <source>
        <dbReference type="ARBA" id="ARBA00047899"/>
    </source>
</evidence>
<dbReference type="Gene3D" id="3.30.200.20">
    <property type="entry name" value="Phosphorylase Kinase, domain 1"/>
    <property type="match status" value="1"/>
</dbReference>
<evidence type="ECO:0000256" key="6">
    <source>
        <dbReference type="ARBA" id="ARBA00022527"/>
    </source>
</evidence>
<dbReference type="InterPro" id="IPR017441">
    <property type="entry name" value="Protein_kinase_ATP_BS"/>
</dbReference>
<organism evidence="29 30">
    <name type="scientific">Hordeum vulgare subsp. vulgare</name>
    <name type="common">Domesticated barley</name>
    <dbReference type="NCBI Taxonomy" id="112509"/>
    <lineage>
        <taxon>Eukaryota</taxon>
        <taxon>Viridiplantae</taxon>
        <taxon>Streptophyta</taxon>
        <taxon>Embryophyta</taxon>
        <taxon>Tracheophyta</taxon>
        <taxon>Spermatophyta</taxon>
        <taxon>Magnoliopsida</taxon>
        <taxon>Liliopsida</taxon>
        <taxon>Poales</taxon>
        <taxon>Poaceae</taxon>
        <taxon>BOP clade</taxon>
        <taxon>Pooideae</taxon>
        <taxon>Triticodae</taxon>
        <taxon>Triticeae</taxon>
        <taxon>Hordeinae</taxon>
        <taxon>Hordeum</taxon>
    </lineage>
</organism>
<dbReference type="AlphaFoldDB" id="A0A8I6WHW8"/>
<keyword evidence="8" id="KW-0433">Leucine-rich repeat</keyword>
<dbReference type="InterPro" id="IPR003591">
    <property type="entry name" value="Leu-rich_rpt_typical-subtyp"/>
</dbReference>
<evidence type="ECO:0000256" key="15">
    <source>
        <dbReference type="ARBA" id="ARBA00022840"/>
    </source>
</evidence>
<dbReference type="Pfam" id="PF13855">
    <property type="entry name" value="LRR_8"/>
    <property type="match status" value="3"/>
</dbReference>
<evidence type="ECO:0000256" key="5">
    <source>
        <dbReference type="ARBA" id="ARBA00022475"/>
    </source>
</evidence>
<dbReference type="FunFam" id="3.80.10.10:FF:001158">
    <property type="entry name" value="Leucine-rich repeat protein kinase family protein"/>
    <property type="match status" value="1"/>
</dbReference>
<dbReference type="FunFam" id="3.80.10.10:FF:000233">
    <property type="entry name" value="Leucine-rich repeat receptor-like protein kinase TDR"/>
    <property type="match status" value="1"/>
</dbReference>
<comment type="function">
    <text evidence="22">Receptor kinase that detects X.oryzae pv. oryzae protein Ax21 to promote innate immunity. Following X.oryzae pv. oryzae protein Ax21 detection, undergoes cleavage, releasing the processed protein kinase Xa21 chain.</text>
</comment>
<keyword evidence="17 26" id="KW-0472">Membrane</keyword>
<dbReference type="GO" id="GO:0005886">
    <property type="term" value="C:plasma membrane"/>
    <property type="evidence" value="ECO:0007669"/>
    <property type="project" value="UniProtKB-SubCell"/>
</dbReference>
<dbReference type="InterPro" id="IPR011009">
    <property type="entry name" value="Kinase-like_dom_sf"/>
</dbReference>
<keyword evidence="12" id="KW-0677">Repeat</keyword>
<keyword evidence="30" id="KW-1185">Reference proteome</keyword>
<proteinExistence type="inferred from homology"/>
<keyword evidence="19" id="KW-0325">Glycoprotein</keyword>
<evidence type="ECO:0000256" key="24">
    <source>
        <dbReference type="ARBA" id="ARBA00072040"/>
    </source>
</evidence>
<evidence type="ECO:0000256" key="12">
    <source>
        <dbReference type="ARBA" id="ARBA00022737"/>
    </source>
</evidence>
<dbReference type="PROSITE" id="PS00108">
    <property type="entry name" value="PROTEIN_KINASE_ST"/>
    <property type="match status" value="1"/>
</dbReference>
<feature type="transmembrane region" description="Helical" evidence="26">
    <location>
        <begin position="706"/>
        <end position="727"/>
    </location>
</feature>
<evidence type="ECO:0000256" key="1">
    <source>
        <dbReference type="ARBA" id="ARBA00004162"/>
    </source>
</evidence>
<evidence type="ECO:0000256" key="14">
    <source>
        <dbReference type="ARBA" id="ARBA00022777"/>
    </source>
</evidence>
<reference evidence="29" key="3">
    <citation type="submission" date="2022-01" db="UniProtKB">
        <authorList>
            <consortium name="EnsemblPlants"/>
        </authorList>
    </citation>
    <scope>IDENTIFICATION</scope>
    <source>
        <strain evidence="29">subsp. vulgare</strain>
    </source>
</reference>
<reference evidence="29" key="2">
    <citation type="submission" date="2020-10" db="EMBL/GenBank/DDBJ databases">
        <authorList>
            <person name="Scholz U."/>
            <person name="Mascher M."/>
            <person name="Fiebig A."/>
        </authorList>
    </citation>
    <scope>NUCLEOTIDE SEQUENCE [LARGE SCALE GENOMIC DNA]</scope>
    <source>
        <strain evidence="29">cv. Morex</strain>
    </source>
</reference>
<dbReference type="FunFam" id="1.10.510.10:FF:000358">
    <property type="entry name" value="Putative leucine-rich repeat receptor-like serine/threonine-protein kinase"/>
    <property type="match status" value="1"/>
</dbReference>
<dbReference type="Proteomes" id="UP000011116">
    <property type="component" value="Chromosome 1H"/>
</dbReference>
<dbReference type="SMART" id="SM00220">
    <property type="entry name" value="S_TKc"/>
    <property type="match status" value="1"/>
</dbReference>
<evidence type="ECO:0000256" key="19">
    <source>
        <dbReference type="ARBA" id="ARBA00023180"/>
    </source>
</evidence>
<evidence type="ECO:0000256" key="22">
    <source>
        <dbReference type="ARBA" id="ARBA00054320"/>
    </source>
</evidence>
<dbReference type="Pfam" id="PF00069">
    <property type="entry name" value="Pkinase"/>
    <property type="match status" value="1"/>
</dbReference>
<name>A0A8I6WHW8_HORVV</name>
<evidence type="ECO:0000256" key="16">
    <source>
        <dbReference type="ARBA" id="ARBA00022989"/>
    </source>
</evidence>
<dbReference type="InterPro" id="IPR001611">
    <property type="entry name" value="Leu-rich_rpt"/>
</dbReference>
<keyword evidence="9" id="KW-0808">Transferase</keyword>
<evidence type="ECO:0000256" key="23">
    <source>
        <dbReference type="ARBA" id="ARBA00056628"/>
    </source>
</evidence>
<evidence type="ECO:0000256" key="9">
    <source>
        <dbReference type="ARBA" id="ARBA00022679"/>
    </source>
</evidence>
<dbReference type="EnsemblPlants" id="HORVU.MOREX.r3.1HG0047460.1">
    <property type="protein sequence ID" value="HORVU.MOREX.r3.1HG0047460.1"/>
    <property type="gene ID" value="HORVU.MOREX.r3.1HG0047460"/>
</dbReference>
<evidence type="ECO:0000256" key="17">
    <source>
        <dbReference type="ARBA" id="ARBA00023136"/>
    </source>
</evidence>
<dbReference type="FunFam" id="3.80.10.10:FF:000693">
    <property type="entry name" value="LRR receptor-like serine/threonine-protein kinase EFR"/>
    <property type="match status" value="1"/>
</dbReference>
<comment type="subcellular location">
    <subcellularLocation>
        <location evidence="1">Cell membrane</location>
        <topology evidence="1">Single-pass membrane protein</topology>
    </subcellularLocation>
    <subcellularLocation>
        <location evidence="2">Endoplasmic reticulum membrane</location>
        <topology evidence="2">Single-pass membrane protein</topology>
    </subcellularLocation>
</comment>
<evidence type="ECO:0000256" key="26">
    <source>
        <dbReference type="SAM" id="Phobius"/>
    </source>
</evidence>
<dbReference type="Gene3D" id="3.80.10.10">
    <property type="entry name" value="Ribonuclease Inhibitor"/>
    <property type="match status" value="4"/>
</dbReference>
<evidence type="ECO:0000256" key="25">
    <source>
        <dbReference type="PROSITE-ProRule" id="PRU10141"/>
    </source>
</evidence>
<dbReference type="SMART" id="SM00369">
    <property type="entry name" value="LRR_TYP"/>
    <property type="match status" value="9"/>
</dbReference>
<evidence type="ECO:0000256" key="10">
    <source>
        <dbReference type="ARBA" id="ARBA00022692"/>
    </source>
</evidence>
<dbReference type="InterPro" id="IPR008271">
    <property type="entry name" value="Ser/Thr_kinase_AS"/>
</dbReference>
<evidence type="ECO:0000256" key="2">
    <source>
        <dbReference type="ARBA" id="ARBA00004389"/>
    </source>
</evidence>
<dbReference type="Gramene" id="HORVU.MOREX.r3.1HG0047460.1">
    <property type="protein sequence ID" value="HORVU.MOREX.r3.1HG0047460.1"/>
    <property type="gene ID" value="HORVU.MOREX.r3.1HG0047460"/>
</dbReference>
<feature type="binding site" evidence="25">
    <location>
        <position position="796"/>
    </location>
    <ligand>
        <name>ATP</name>
        <dbReference type="ChEBI" id="CHEBI:30616"/>
    </ligand>
</feature>
<keyword evidence="14" id="KW-0418">Kinase</keyword>
<keyword evidence="6" id="KW-0723">Serine/threonine-protein kinase</keyword>
<keyword evidence="15 25" id="KW-0067">ATP-binding</keyword>
<evidence type="ECO:0000313" key="29">
    <source>
        <dbReference type="EnsemblPlants" id="HORVU.MOREX.r3.1HG0047460.1"/>
    </source>
</evidence>
<dbReference type="GO" id="GO:0009791">
    <property type="term" value="P:post-embryonic development"/>
    <property type="evidence" value="ECO:0007669"/>
    <property type="project" value="UniProtKB-ARBA"/>
</dbReference>
<dbReference type="GO" id="GO:0005789">
    <property type="term" value="C:endoplasmic reticulum membrane"/>
    <property type="evidence" value="ECO:0007669"/>
    <property type="project" value="UniProtKB-SubCell"/>
</dbReference>
<dbReference type="InterPro" id="IPR032675">
    <property type="entry name" value="LRR_dom_sf"/>
</dbReference>
<comment type="catalytic activity">
    <reaction evidence="21">
        <text>L-seryl-[protein] + ATP = O-phospho-L-seryl-[protein] + ADP + H(+)</text>
        <dbReference type="Rhea" id="RHEA:17989"/>
        <dbReference type="Rhea" id="RHEA-COMP:9863"/>
        <dbReference type="Rhea" id="RHEA-COMP:11604"/>
        <dbReference type="ChEBI" id="CHEBI:15378"/>
        <dbReference type="ChEBI" id="CHEBI:29999"/>
        <dbReference type="ChEBI" id="CHEBI:30616"/>
        <dbReference type="ChEBI" id="CHEBI:83421"/>
        <dbReference type="ChEBI" id="CHEBI:456216"/>
        <dbReference type="EC" id="2.7.11.1"/>
    </reaction>
</comment>
<evidence type="ECO:0000256" key="7">
    <source>
        <dbReference type="ARBA" id="ARBA00022553"/>
    </source>
</evidence>
<feature type="domain" description="Protein kinase" evidence="28">
    <location>
        <begin position="765"/>
        <end position="1057"/>
    </location>
</feature>
<keyword evidence="16 26" id="KW-1133">Transmembrane helix</keyword>
<keyword evidence="18" id="KW-0675">Receptor</keyword>
<dbReference type="GO" id="GO:0005524">
    <property type="term" value="F:ATP binding"/>
    <property type="evidence" value="ECO:0007669"/>
    <property type="project" value="UniProtKB-UniRule"/>
</dbReference>
<evidence type="ECO:0000256" key="21">
    <source>
        <dbReference type="ARBA" id="ARBA00048679"/>
    </source>
</evidence>
<dbReference type="GO" id="GO:0004674">
    <property type="term" value="F:protein serine/threonine kinase activity"/>
    <property type="evidence" value="ECO:0007669"/>
    <property type="project" value="UniProtKB-KW"/>
</dbReference>
<dbReference type="FunFam" id="3.30.200.20:FF:000432">
    <property type="entry name" value="LRR receptor-like serine/threonine-protein kinase EFR"/>
    <property type="match status" value="1"/>
</dbReference>
<dbReference type="InterPro" id="IPR013210">
    <property type="entry name" value="LRR_N_plant-typ"/>
</dbReference>
<keyword evidence="7" id="KW-0597">Phosphoprotein</keyword>
<feature type="chain" id="PRO_5035205424" description="Receptor kinase-like protein Xa21" evidence="27">
    <location>
        <begin position="32"/>
        <end position="1072"/>
    </location>
</feature>
<evidence type="ECO:0000256" key="27">
    <source>
        <dbReference type="SAM" id="SignalP"/>
    </source>
</evidence>
<comment type="similarity">
    <text evidence="3">Belongs to the protein kinase superfamily. Ser/Thr protein kinase family.</text>
</comment>
<keyword evidence="13 25" id="KW-0547">Nucleotide-binding</keyword>
<keyword evidence="11 27" id="KW-0732">Signal</keyword>
<dbReference type="PROSITE" id="PS00107">
    <property type="entry name" value="PROTEIN_KINASE_ATP"/>
    <property type="match status" value="1"/>
</dbReference>
<protein>
    <recommendedName>
        <fullName evidence="24">Receptor kinase-like protein Xa21</fullName>
        <ecNumber evidence="4">2.7.11.1</ecNumber>
    </recommendedName>
</protein>
<keyword evidence="5" id="KW-1003">Cell membrane</keyword>
<dbReference type="Pfam" id="PF08263">
    <property type="entry name" value="LRRNT_2"/>
    <property type="match status" value="1"/>
</dbReference>